<dbReference type="EMBL" id="BTSX01000001">
    <property type="protein sequence ID" value="GMS80803.1"/>
    <property type="molecule type" value="Genomic_DNA"/>
</dbReference>
<organism evidence="2 4">
    <name type="scientific">Pristionchus entomophagus</name>
    <dbReference type="NCBI Taxonomy" id="358040"/>
    <lineage>
        <taxon>Eukaryota</taxon>
        <taxon>Metazoa</taxon>
        <taxon>Ecdysozoa</taxon>
        <taxon>Nematoda</taxon>
        <taxon>Chromadorea</taxon>
        <taxon>Rhabditida</taxon>
        <taxon>Rhabditina</taxon>
        <taxon>Diplogasteromorpha</taxon>
        <taxon>Diplogasteroidea</taxon>
        <taxon>Neodiplogasteridae</taxon>
        <taxon>Pristionchus</taxon>
    </lineage>
</organism>
<name>A0AAV5SJI1_9BILA</name>
<feature type="non-terminal residue" evidence="2">
    <location>
        <position position="117"/>
    </location>
</feature>
<comment type="caution">
    <text evidence="2">The sequence shown here is derived from an EMBL/GenBank/DDBJ whole genome shotgun (WGS) entry which is preliminary data.</text>
</comment>
<keyword evidence="4" id="KW-1185">Reference proteome</keyword>
<feature type="region of interest" description="Disordered" evidence="1">
    <location>
        <begin position="1"/>
        <end position="117"/>
    </location>
</feature>
<evidence type="ECO:0000313" key="3">
    <source>
        <dbReference type="EMBL" id="GMT08283.1"/>
    </source>
</evidence>
<sequence>EASIAEVNKEEKKTDDDKKSGGRSSKKRLEEKEMDVPSPSTPTQAKETRTPKILSSETKVPKTRGRSRKSAPVVVSMVELQETPSRGTDGVVTERRGGKSRKRGIEVKQIDVPSSST</sequence>
<dbReference type="AlphaFoldDB" id="A0AAV5SJI1"/>
<gene>
    <name evidence="2" type="ORF">PENTCL1PPCAC_2978</name>
    <name evidence="3" type="ORF">PENTCL1PPCAC_30457</name>
</gene>
<dbReference type="EMBL" id="BTSX01000052">
    <property type="protein sequence ID" value="GMT08283.1"/>
    <property type="molecule type" value="Genomic_DNA"/>
</dbReference>
<evidence type="ECO:0000313" key="4">
    <source>
        <dbReference type="Proteomes" id="UP001432027"/>
    </source>
</evidence>
<evidence type="ECO:0000313" key="2">
    <source>
        <dbReference type="EMBL" id="GMS80803.1"/>
    </source>
</evidence>
<feature type="non-terminal residue" evidence="2">
    <location>
        <position position="1"/>
    </location>
</feature>
<reference evidence="2" key="1">
    <citation type="submission" date="2023-10" db="EMBL/GenBank/DDBJ databases">
        <title>Genome assembly of Pristionchus species.</title>
        <authorList>
            <person name="Yoshida K."/>
            <person name="Sommer R.J."/>
        </authorList>
    </citation>
    <scope>NUCLEOTIDE SEQUENCE</scope>
    <source>
        <strain evidence="2">RS0144</strain>
    </source>
</reference>
<accession>A0AAV5SJI1</accession>
<dbReference type="Proteomes" id="UP001432027">
    <property type="component" value="Unassembled WGS sequence"/>
</dbReference>
<protein>
    <submittedName>
        <fullName evidence="2">Uncharacterized protein</fullName>
    </submittedName>
</protein>
<feature type="compositionally biased region" description="Basic and acidic residues" evidence="1">
    <location>
        <begin position="7"/>
        <end position="20"/>
    </location>
</feature>
<proteinExistence type="predicted"/>
<evidence type="ECO:0000256" key="1">
    <source>
        <dbReference type="SAM" id="MobiDB-lite"/>
    </source>
</evidence>
<feature type="compositionally biased region" description="Basic and acidic residues" evidence="1">
    <location>
        <begin position="92"/>
        <end position="109"/>
    </location>
</feature>